<dbReference type="InterPro" id="IPR017853">
    <property type="entry name" value="GH"/>
</dbReference>
<dbReference type="PROSITE" id="PS01095">
    <property type="entry name" value="GH18_1"/>
    <property type="match status" value="1"/>
</dbReference>
<feature type="compositionally biased region" description="Polar residues" evidence="13">
    <location>
        <begin position="483"/>
        <end position="493"/>
    </location>
</feature>
<reference evidence="16 17" key="1">
    <citation type="journal article" date="2009" name="Nature">
        <title>Evolution of pathogenicity and sexual reproduction in eight Candida genomes.</title>
        <authorList>
            <person name="Butler G."/>
            <person name="Rasmussen M.D."/>
            <person name="Lin M.F."/>
            <person name="Santos M.A."/>
            <person name="Sakthikumar S."/>
            <person name="Munro C.A."/>
            <person name="Rheinbay E."/>
            <person name="Grabherr M."/>
            <person name="Forche A."/>
            <person name="Reedy J.L."/>
            <person name="Agrafioti I."/>
            <person name="Arnaud M.B."/>
            <person name="Bates S."/>
            <person name="Brown A.J."/>
            <person name="Brunke S."/>
            <person name="Costanzo M.C."/>
            <person name="Fitzpatrick D.A."/>
            <person name="de Groot P.W."/>
            <person name="Harris D."/>
            <person name="Hoyer L.L."/>
            <person name="Hube B."/>
            <person name="Klis F.M."/>
            <person name="Kodira C."/>
            <person name="Lennard N."/>
            <person name="Logue M.E."/>
            <person name="Martin R."/>
            <person name="Neiman A.M."/>
            <person name="Nikolaou E."/>
            <person name="Quail M.A."/>
            <person name="Quinn J."/>
            <person name="Santos M.C."/>
            <person name="Schmitzberger F.F."/>
            <person name="Sherlock G."/>
            <person name="Shah P."/>
            <person name="Silverstein K.A."/>
            <person name="Skrzypek M.S."/>
            <person name="Soll D."/>
            <person name="Staggs R."/>
            <person name="Stansfield I."/>
            <person name="Stumpf M.P."/>
            <person name="Sudbery P.E."/>
            <person name="Srikantha T."/>
            <person name="Zeng Q."/>
            <person name="Berman J."/>
            <person name="Berriman M."/>
            <person name="Heitman J."/>
            <person name="Gow N.A."/>
            <person name="Lorenz M.C."/>
            <person name="Birren B.W."/>
            <person name="Kellis M."/>
            <person name="Cuomo C.A."/>
        </authorList>
    </citation>
    <scope>NUCLEOTIDE SEQUENCE [LARGE SCALE GENOMIC DNA]</scope>
    <source>
        <strain evidence="16 17">WO-1</strain>
    </source>
</reference>
<dbReference type="EMBL" id="CM000309">
    <property type="protein sequence ID" value="EEQ44013.1"/>
    <property type="molecule type" value="Genomic_DNA"/>
</dbReference>
<dbReference type="EC" id="3.2.1.14" evidence="3"/>
<keyword evidence="12" id="KW-0624">Polysaccharide degradation</keyword>
<dbReference type="InterPro" id="IPR001223">
    <property type="entry name" value="Glyco_hydro18_cat"/>
</dbReference>
<proteinExistence type="predicted"/>
<evidence type="ECO:0000256" key="14">
    <source>
        <dbReference type="SAM" id="SignalP"/>
    </source>
</evidence>
<dbReference type="InterPro" id="IPR001579">
    <property type="entry name" value="Glyco_hydro_18_chit_AS"/>
</dbReference>
<name>C4YN32_CANAW</name>
<feature type="signal peptide" evidence="14">
    <location>
        <begin position="1"/>
        <end position="16"/>
    </location>
</feature>
<keyword evidence="6 14" id="KW-0732">Signal</keyword>
<keyword evidence="9" id="KW-0325">Glycoprotein</keyword>
<evidence type="ECO:0000256" key="11">
    <source>
        <dbReference type="ARBA" id="ARBA00023295"/>
    </source>
</evidence>
<keyword evidence="11" id="KW-0326">Glycosidase</keyword>
<keyword evidence="4" id="KW-0964">Secreted</keyword>
<evidence type="ECO:0000256" key="13">
    <source>
        <dbReference type="SAM" id="MobiDB-lite"/>
    </source>
</evidence>
<dbReference type="GO" id="GO:0008061">
    <property type="term" value="F:chitin binding"/>
    <property type="evidence" value="ECO:0007669"/>
    <property type="project" value="UniProtKB-KW"/>
</dbReference>
<accession>C4YN32</accession>
<dbReference type="GO" id="GO:0008843">
    <property type="term" value="F:endochitinase activity"/>
    <property type="evidence" value="ECO:0007669"/>
    <property type="project" value="UniProtKB-EC"/>
</dbReference>
<gene>
    <name evidence="16" type="ORF">CAWG_02272</name>
</gene>
<evidence type="ECO:0000256" key="7">
    <source>
        <dbReference type="ARBA" id="ARBA00022801"/>
    </source>
</evidence>
<evidence type="ECO:0000256" key="4">
    <source>
        <dbReference type="ARBA" id="ARBA00022525"/>
    </source>
</evidence>
<dbReference type="VEuPathDB" id="FungiDB:CAWG_02272"/>
<dbReference type="AlphaFoldDB" id="C4YN32"/>
<evidence type="ECO:0000256" key="12">
    <source>
        <dbReference type="ARBA" id="ARBA00023326"/>
    </source>
</evidence>
<dbReference type="OMA" id="WDFGIWD"/>
<dbReference type="HOGENOM" id="CLU_007818_7_0_1"/>
<comment type="subcellular location">
    <subcellularLocation>
        <location evidence="2">Secreted</location>
    </subcellularLocation>
</comment>
<feature type="region of interest" description="Disordered" evidence="13">
    <location>
        <begin position="313"/>
        <end position="493"/>
    </location>
</feature>
<keyword evidence="17" id="KW-1185">Reference proteome</keyword>
<keyword evidence="10" id="KW-0119">Carbohydrate metabolism</keyword>
<dbReference type="Proteomes" id="UP000001429">
    <property type="component" value="Chromosome R"/>
</dbReference>
<feature type="domain" description="GH18" evidence="15">
    <location>
        <begin position="23"/>
        <end position="313"/>
    </location>
</feature>
<dbReference type="GO" id="GO:0000272">
    <property type="term" value="P:polysaccharide catabolic process"/>
    <property type="evidence" value="ECO:0007669"/>
    <property type="project" value="UniProtKB-KW"/>
</dbReference>
<keyword evidence="5" id="KW-0147">Chitin-binding</keyword>
<evidence type="ECO:0000256" key="5">
    <source>
        <dbReference type="ARBA" id="ARBA00022669"/>
    </source>
</evidence>
<dbReference type="SUPFAM" id="SSF51445">
    <property type="entry name" value="(Trans)glycosidases"/>
    <property type="match status" value="1"/>
</dbReference>
<feature type="chain" id="PRO_5002944336" description="chitinase" evidence="14">
    <location>
        <begin position="17"/>
        <end position="567"/>
    </location>
</feature>
<sequence length="567" mass="60035">MLYLLTIFSLLLPALAINARSNSNVAVYWGQNSGGSQQRLSYYCDSDAVDIVILSFMHQFPSPIQLNFANACEGTYTANGILQCQTIAEDIKYCQNKGKTILLSLGGAAGSYGFSDDATAKQFAHTLWDLFGNSKNLATNDRPFYDAVLDGFDFDIENNWSTGYPALATELRTLFQKDTSKNYYLGAAPQCPYPDASVGPLLKQSEIDFVFIQFYNNYCNLGSSSFNWDTWLNYAETDSPNKNIKLFVGVPASSRAAGSGYNDPSAVSQYLTSDILNSKYFGGISMWDVSAGWSNTNSNGNFVENMKAIVKKASPGEETTSSSTTTTTTTTSTTISSSSSSSKTSKTSTTSTTSSSISSTTSSTTSSTSSSSTSSSTSSTTSSSTTSSQISTTSTAPTSSTSLSSSTISTSASTSDTTSVTSSETTPVVTPSSSSSAITIPGDSTTTGISKSSSTKPATSTTSALSSSTTTVATIPDDKEIINTPTDTETTSKPPAIITESDATTITQNLTPSTTTKNVKTTSTNIVTEWVWAPTTLRTLTTTYQILTTRTHIETVFAEPSTVVIYN</sequence>
<keyword evidence="8" id="KW-0146">Chitin degradation</keyword>
<evidence type="ECO:0000256" key="2">
    <source>
        <dbReference type="ARBA" id="ARBA00004613"/>
    </source>
</evidence>
<dbReference type="PANTHER" id="PTHR45708">
    <property type="entry name" value="ENDOCHITINASE"/>
    <property type="match status" value="1"/>
</dbReference>
<feature type="compositionally biased region" description="Low complexity" evidence="13">
    <location>
        <begin position="319"/>
        <end position="474"/>
    </location>
</feature>
<dbReference type="InterPro" id="IPR050542">
    <property type="entry name" value="Glycosyl_Hydrlase18_Chitinase"/>
</dbReference>
<evidence type="ECO:0000256" key="10">
    <source>
        <dbReference type="ARBA" id="ARBA00023277"/>
    </source>
</evidence>
<dbReference type="Gene3D" id="3.20.20.80">
    <property type="entry name" value="Glycosidases"/>
    <property type="match status" value="1"/>
</dbReference>
<evidence type="ECO:0000256" key="3">
    <source>
        <dbReference type="ARBA" id="ARBA00012729"/>
    </source>
</evidence>
<evidence type="ECO:0000313" key="16">
    <source>
        <dbReference type="EMBL" id="EEQ44013.1"/>
    </source>
</evidence>
<dbReference type="InterPro" id="IPR045321">
    <property type="entry name" value="Cts1-like"/>
</dbReference>
<dbReference type="CDD" id="cd02877">
    <property type="entry name" value="GH18_hevamine_XipI_class_III"/>
    <property type="match status" value="1"/>
</dbReference>
<evidence type="ECO:0000256" key="6">
    <source>
        <dbReference type="ARBA" id="ARBA00022729"/>
    </source>
</evidence>
<keyword evidence="7" id="KW-0378">Hydrolase</keyword>
<comment type="catalytic activity">
    <reaction evidence="1">
        <text>Random endo-hydrolysis of N-acetyl-beta-D-glucosaminide (1-&gt;4)-beta-linkages in chitin and chitodextrins.</text>
        <dbReference type="EC" id="3.2.1.14"/>
    </reaction>
</comment>
<dbReference type="GO" id="GO:0005576">
    <property type="term" value="C:extracellular region"/>
    <property type="evidence" value="ECO:0007669"/>
    <property type="project" value="UniProtKB-SubCell"/>
</dbReference>
<evidence type="ECO:0000259" key="15">
    <source>
        <dbReference type="PROSITE" id="PS51910"/>
    </source>
</evidence>
<organism evidence="16 17">
    <name type="scientific">Candida albicans (strain WO-1)</name>
    <name type="common">Yeast</name>
    <dbReference type="NCBI Taxonomy" id="294748"/>
    <lineage>
        <taxon>Eukaryota</taxon>
        <taxon>Fungi</taxon>
        <taxon>Dikarya</taxon>
        <taxon>Ascomycota</taxon>
        <taxon>Saccharomycotina</taxon>
        <taxon>Pichiomycetes</taxon>
        <taxon>Debaryomycetaceae</taxon>
        <taxon>Candida/Lodderomyces clade</taxon>
        <taxon>Candida</taxon>
    </lineage>
</organism>
<dbReference type="PANTHER" id="PTHR45708:SF49">
    <property type="entry name" value="ENDOCHITINASE"/>
    <property type="match status" value="1"/>
</dbReference>
<evidence type="ECO:0000256" key="9">
    <source>
        <dbReference type="ARBA" id="ARBA00023180"/>
    </source>
</evidence>
<dbReference type="GO" id="GO:0006032">
    <property type="term" value="P:chitin catabolic process"/>
    <property type="evidence" value="ECO:0007669"/>
    <property type="project" value="UniProtKB-KW"/>
</dbReference>
<evidence type="ECO:0000256" key="1">
    <source>
        <dbReference type="ARBA" id="ARBA00000822"/>
    </source>
</evidence>
<dbReference type="PROSITE" id="PS51910">
    <property type="entry name" value="GH18_2"/>
    <property type="match status" value="1"/>
</dbReference>
<evidence type="ECO:0000256" key="8">
    <source>
        <dbReference type="ARBA" id="ARBA00023024"/>
    </source>
</evidence>
<dbReference type="FunFam" id="3.20.20.80:FF:000125">
    <property type="entry name" value="CTS1p Endochitinase"/>
    <property type="match status" value="1"/>
</dbReference>
<dbReference type="OrthoDB" id="6020543at2759"/>
<evidence type="ECO:0000313" key="17">
    <source>
        <dbReference type="Proteomes" id="UP000001429"/>
    </source>
</evidence>
<protein>
    <recommendedName>
        <fullName evidence="3">chitinase</fullName>
        <ecNumber evidence="3">3.2.1.14</ecNumber>
    </recommendedName>
</protein>
<dbReference type="PaxDb" id="5476-C4YN32"/>